<evidence type="ECO:0000313" key="1">
    <source>
        <dbReference type="EMBL" id="KAK8863822.1"/>
    </source>
</evidence>
<name>A0ABR2IJI3_9EUKA</name>
<comment type="caution">
    <text evidence="1">The sequence shown here is derived from an EMBL/GenBank/DDBJ whole genome shotgun (WGS) entry which is preliminary data.</text>
</comment>
<sequence>MSSEANPDNSSSSNRAGLQQTMNKVISSLRAKKRDVMTDYQNKSRKLMRSFELSSKEEIIEYARNEYECQQKKELLERLTRDATMLSQDFQDFVKSYESPPYIDKYSLLISASNILGINEISTLQSKLPIKKPPQPYELKTFANDKEAGLYIRKFAEEKGSSQGANERLLPMFK</sequence>
<organism evidence="1 2">
    <name type="scientific">Tritrichomonas musculus</name>
    <dbReference type="NCBI Taxonomy" id="1915356"/>
    <lineage>
        <taxon>Eukaryota</taxon>
        <taxon>Metamonada</taxon>
        <taxon>Parabasalia</taxon>
        <taxon>Tritrichomonadida</taxon>
        <taxon>Tritrichomonadidae</taxon>
        <taxon>Tritrichomonas</taxon>
    </lineage>
</organism>
<gene>
    <name evidence="1" type="ORF">M9Y10_011512</name>
</gene>
<proteinExistence type="predicted"/>
<keyword evidence="2" id="KW-1185">Reference proteome</keyword>
<evidence type="ECO:0000313" key="2">
    <source>
        <dbReference type="Proteomes" id="UP001470230"/>
    </source>
</evidence>
<dbReference type="EMBL" id="JAPFFF010000017">
    <property type="protein sequence ID" value="KAK8863822.1"/>
    <property type="molecule type" value="Genomic_DNA"/>
</dbReference>
<protein>
    <submittedName>
        <fullName evidence="1">Uncharacterized protein</fullName>
    </submittedName>
</protein>
<accession>A0ABR2IJI3</accession>
<reference evidence="1 2" key="1">
    <citation type="submission" date="2024-04" db="EMBL/GenBank/DDBJ databases">
        <title>Tritrichomonas musculus Genome.</title>
        <authorList>
            <person name="Alves-Ferreira E."/>
            <person name="Grigg M."/>
            <person name="Lorenzi H."/>
            <person name="Galac M."/>
        </authorList>
    </citation>
    <scope>NUCLEOTIDE SEQUENCE [LARGE SCALE GENOMIC DNA]</scope>
    <source>
        <strain evidence="1 2">EAF2021</strain>
    </source>
</reference>
<dbReference type="Proteomes" id="UP001470230">
    <property type="component" value="Unassembled WGS sequence"/>
</dbReference>